<feature type="compositionally biased region" description="Low complexity" evidence="4">
    <location>
        <begin position="395"/>
        <end position="413"/>
    </location>
</feature>
<feature type="region of interest" description="Disordered" evidence="4">
    <location>
        <begin position="176"/>
        <end position="204"/>
    </location>
</feature>
<dbReference type="EMBL" id="JANPWZ010002004">
    <property type="protein sequence ID" value="KAJ3561805.1"/>
    <property type="molecule type" value="Genomic_DNA"/>
</dbReference>
<keyword evidence="3" id="KW-0539">Nucleus</keyword>
<dbReference type="GO" id="GO:0006260">
    <property type="term" value="P:DNA replication"/>
    <property type="evidence" value="ECO:0007669"/>
    <property type="project" value="InterPro"/>
</dbReference>
<dbReference type="VEuPathDB" id="FungiDB:F4678DRAFT_465349"/>
<dbReference type="Proteomes" id="UP001148614">
    <property type="component" value="Unassembled WGS sequence"/>
</dbReference>
<proteinExistence type="inferred from homology"/>
<dbReference type="Gene3D" id="2.40.50.140">
    <property type="entry name" value="Nucleic acid-binding proteins"/>
    <property type="match status" value="1"/>
</dbReference>
<reference evidence="5" key="1">
    <citation type="submission" date="2022-07" db="EMBL/GenBank/DDBJ databases">
        <title>Genome Sequence of Xylaria arbuscula.</title>
        <authorList>
            <person name="Buettner E."/>
        </authorList>
    </citation>
    <scope>NUCLEOTIDE SEQUENCE</scope>
    <source>
        <strain evidence="5">VT107</strain>
    </source>
</reference>
<evidence type="ECO:0000313" key="5">
    <source>
        <dbReference type="EMBL" id="KAJ3561805.1"/>
    </source>
</evidence>
<dbReference type="GO" id="GO:0006310">
    <property type="term" value="P:DNA recombination"/>
    <property type="evidence" value="ECO:0007669"/>
    <property type="project" value="InterPro"/>
</dbReference>
<comment type="similarity">
    <text evidence="2">Belongs to the replication factor A protein 3 family.</text>
</comment>
<evidence type="ECO:0000256" key="1">
    <source>
        <dbReference type="ARBA" id="ARBA00004123"/>
    </source>
</evidence>
<dbReference type="GO" id="GO:0003677">
    <property type="term" value="F:DNA binding"/>
    <property type="evidence" value="ECO:0007669"/>
    <property type="project" value="InterPro"/>
</dbReference>
<feature type="region of interest" description="Disordered" evidence="4">
    <location>
        <begin position="222"/>
        <end position="421"/>
    </location>
</feature>
<dbReference type="AlphaFoldDB" id="A0A9W8N7Z2"/>
<organism evidence="5 6">
    <name type="scientific">Xylaria arbuscula</name>
    <dbReference type="NCBI Taxonomy" id="114810"/>
    <lineage>
        <taxon>Eukaryota</taxon>
        <taxon>Fungi</taxon>
        <taxon>Dikarya</taxon>
        <taxon>Ascomycota</taxon>
        <taxon>Pezizomycotina</taxon>
        <taxon>Sordariomycetes</taxon>
        <taxon>Xylariomycetidae</taxon>
        <taxon>Xylariales</taxon>
        <taxon>Xylariaceae</taxon>
        <taxon>Xylaria</taxon>
    </lineage>
</organism>
<evidence type="ECO:0000256" key="4">
    <source>
        <dbReference type="SAM" id="MobiDB-lite"/>
    </source>
</evidence>
<dbReference type="Pfam" id="PF08661">
    <property type="entry name" value="Rep_fac-A_3"/>
    <property type="match status" value="1"/>
</dbReference>
<evidence type="ECO:0000256" key="2">
    <source>
        <dbReference type="ARBA" id="ARBA00009761"/>
    </source>
</evidence>
<feature type="compositionally biased region" description="Polar residues" evidence="4">
    <location>
        <begin position="373"/>
        <end position="394"/>
    </location>
</feature>
<dbReference type="GO" id="GO:0031981">
    <property type="term" value="C:nuclear lumen"/>
    <property type="evidence" value="ECO:0007669"/>
    <property type="project" value="UniProtKB-ARBA"/>
</dbReference>
<evidence type="ECO:0000256" key="3">
    <source>
        <dbReference type="ARBA" id="ARBA00023242"/>
    </source>
</evidence>
<feature type="compositionally biased region" description="Polar residues" evidence="4">
    <location>
        <begin position="268"/>
        <end position="288"/>
    </location>
</feature>
<dbReference type="CDD" id="cd04479">
    <property type="entry name" value="RPA3"/>
    <property type="match status" value="1"/>
</dbReference>
<dbReference type="GO" id="GO:0006281">
    <property type="term" value="P:DNA repair"/>
    <property type="evidence" value="ECO:0007669"/>
    <property type="project" value="InterPro"/>
</dbReference>
<sequence length="474" mass="51236">MDSVSTPRISANMLDSYVGQNVIVVGKVMQLRGDSALLDANGQVNAILNLAMLPTVANIDLSHQESHLMAGNGAQIIGKVLDDLSVKVYNAKDLGSNVDYQVAQSVVDITQQYKHFITITNGACLATVAELLPINFTVPSSPSSYSAAAGFGCEFLFIFQFPIRPSTELSLHSITPHDAQPVEPDFESTSPSSSESDHSFSSGKFGSTSSLIDGLSSLAIQHEEPPSSQLPSSQTWHSSSIDDSSPSPSPSLEEALSQFALEQDRSLSSHVTTAGSNRWWQPSVSGTQSSRPVSEVSYDSSSSEDLSLVRGRLDDDVFSQPANEDETPQSSQSTIEGTKSLEPAYQDDYEPSECSDLSFPVTPMREPEAITPNHVSPSSTGKLSCPSPVQSSTHPNPSSPIQSPQSSRSPQSPRLYRTRSGNLASVAELRQRRELEEAQLDIVLRGIRKVQRPLIDIQDSEGGYSFLDFDLKQR</sequence>
<feature type="compositionally biased region" description="Low complexity" evidence="4">
    <location>
        <begin position="226"/>
        <end position="246"/>
    </location>
</feature>
<feature type="compositionally biased region" description="Polar residues" evidence="4">
    <location>
        <begin position="328"/>
        <end position="337"/>
    </location>
</feature>
<keyword evidence="6" id="KW-1185">Reference proteome</keyword>
<evidence type="ECO:0000313" key="6">
    <source>
        <dbReference type="Proteomes" id="UP001148614"/>
    </source>
</evidence>
<feature type="compositionally biased region" description="Low complexity" evidence="4">
    <location>
        <begin position="187"/>
        <end position="204"/>
    </location>
</feature>
<gene>
    <name evidence="5" type="ORF">NPX13_g8801</name>
</gene>
<protein>
    <submittedName>
        <fullName evidence="5">Uncharacterized protein</fullName>
    </submittedName>
</protein>
<accession>A0A9W8N7Z2</accession>
<dbReference type="SUPFAM" id="SSF50249">
    <property type="entry name" value="Nucleic acid-binding proteins"/>
    <property type="match status" value="1"/>
</dbReference>
<feature type="compositionally biased region" description="Low complexity" evidence="4">
    <location>
        <begin position="289"/>
        <end position="310"/>
    </location>
</feature>
<comment type="caution">
    <text evidence="5">The sequence shown here is derived from an EMBL/GenBank/DDBJ whole genome shotgun (WGS) entry which is preliminary data.</text>
</comment>
<dbReference type="InterPro" id="IPR013970">
    <property type="entry name" value="Rfa2"/>
</dbReference>
<name>A0A9W8N7Z2_9PEZI</name>
<comment type="subcellular location">
    <subcellularLocation>
        <location evidence="1">Nucleus</location>
    </subcellularLocation>
</comment>
<dbReference type="InterPro" id="IPR012340">
    <property type="entry name" value="NA-bd_OB-fold"/>
</dbReference>